<evidence type="ECO:0000256" key="2">
    <source>
        <dbReference type="ARBA" id="ARBA00022840"/>
    </source>
</evidence>
<evidence type="ECO:0000256" key="1">
    <source>
        <dbReference type="ARBA" id="ARBA00022741"/>
    </source>
</evidence>
<dbReference type="Proteomes" id="UP001632038">
    <property type="component" value="Unassembled WGS sequence"/>
</dbReference>
<evidence type="ECO:0000259" key="3">
    <source>
        <dbReference type="PROSITE" id="PS51392"/>
    </source>
</evidence>
<dbReference type="InterPro" id="IPR038357">
    <property type="entry name" value="KEN_sf"/>
</dbReference>
<reference evidence="5" key="1">
    <citation type="journal article" date="2024" name="IScience">
        <title>Strigolactones Initiate the Formation of Haustorium-like Structures in Castilleja.</title>
        <authorList>
            <person name="Buerger M."/>
            <person name="Peterson D."/>
            <person name="Chory J."/>
        </authorList>
    </citation>
    <scope>NUCLEOTIDE SEQUENCE [LARGE SCALE GENOMIC DNA]</scope>
</reference>
<name>A0ABD3D922_9LAMI</name>
<dbReference type="EMBL" id="JAVIJP010000026">
    <property type="protein sequence ID" value="KAL3637247.1"/>
    <property type="molecule type" value="Genomic_DNA"/>
</dbReference>
<keyword evidence="2" id="KW-0067">ATP-binding</keyword>
<dbReference type="Pfam" id="PF06479">
    <property type="entry name" value="Ribonuc_2-5A"/>
    <property type="match status" value="1"/>
</dbReference>
<sequence length="361" mass="42228">MKPRTGADVRHEGRLAIEYTTESPEWLLEIVQKYVSLGESDFVAKYYGKEIIDSRKTKVFCEHGVTLDDFLKKQWRKTTFYGAERLSSNELNSVVASDNFYWTARKGLKKLFYDFLQGLGSIHKKGYVYRKVVEGYLIVSENQERVRGKIACLDRAYLPETVDFNEKRKLNLMQLMQFIPHILLTKKIPIESGGYQKEKLENIKHILPELYNLLKDIQDDKLKLHLRFVSIPSFGIPRGGPIFFKDMSERMQLEPTLMKAVDALGFYSPWKKYVPSSIHSQLLEYKTELPSELFRAIRNKASHRMEMPESFFQNQYVNFEPGRRSVEPFFSFHFPALLIDAYVIAKAKASIRTSAFFEEYF</sequence>
<evidence type="ECO:0000313" key="5">
    <source>
        <dbReference type="Proteomes" id="UP001632038"/>
    </source>
</evidence>
<gene>
    <name evidence="4" type="ORF">CASFOL_019546</name>
</gene>
<comment type="caution">
    <text evidence="4">The sequence shown here is derived from an EMBL/GenBank/DDBJ whole genome shotgun (WGS) entry which is preliminary data.</text>
</comment>
<dbReference type="Gene3D" id="1.20.1440.180">
    <property type="entry name" value="KEN domain"/>
    <property type="match status" value="1"/>
</dbReference>
<proteinExistence type="predicted"/>
<keyword evidence="1" id="KW-0547">Nucleotide-binding</keyword>
<protein>
    <recommendedName>
        <fullName evidence="3">KEN domain-containing protein</fullName>
    </recommendedName>
</protein>
<feature type="domain" description="KEN" evidence="3">
    <location>
        <begin position="196"/>
        <end position="361"/>
    </location>
</feature>
<dbReference type="GO" id="GO:0005524">
    <property type="term" value="F:ATP binding"/>
    <property type="evidence" value="ECO:0007669"/>
    <property type="project" value="UniProtKB-KW"/>
</dbReference>
<dbReference type="InterPro" id="IPR010513">
    <property type="entry name" value="KEN_dom"/>
</dbReference>
<keyword evidence="5" id="KW-1185">Reference proteome</keyword>
<accession>A0ABD3D922</accession>
<evidence type="ECO:0000313" key="4">
    <source>
        <dbReference type="EMBL" id="KAL3637247.1"/>
    </source>
</evidence>
<dbReference type="AlphaFoldDB" id="A0ABD3D922"/>
<organism evidence="4 5">
    <name type="scientific">Castilleja foliolosa</name>
    <dbReference type="NCBI Taxonomy" id="1961234"/>
    <lineage>
        <taxon>Eukaryota</taxon>
        <taxon>Viridiplantae</taxon>
        <taxon>Streptophyta</taxon>
        <taxon>Embryophyta</taxon>
        <taxon>Tracheophyta</taxon>
        <taxon>Spermatophyta</taxon>
        <taxon>Magnoliopsida</taxon>
        <taxon>eudicotyledons</taxon>
        <taxon>Gunneridae</taxon>
        <taxon>Pentapetalae</taxon>
        <taxon>asterids</taxon>
        <taxon>lamiids</taxon>
        <taxon>Lamiales</taxon>
        <taxon>Orobanchaceae</taxon>
        <taxon>Pedicularideae</taxon>
        <taxon>Castillejinae</taxon>
        <taxon>Castilleja</taxon>
    </lineage>
</organism>
<dbReference type="PROSITE" id="PS51392">
    <property type="entry name" value="KEN"/>
    <property type="match status" value="1"/>
</dbReference>